<dbReference type="STRING" id="45068.Llon_0202"/>
<protein>
    <recommendedName>
        <fullName evidence="2">UPF0125 protein Llon_0202</fullName>
    </recommendedName>
</protein>
<dbReference type="RefSeq" id="WP_058528213.1">
    <property type="nucleotide sequence ID" value="NZ_CAAAHZ010000013.1"/>
</dbReference>
<sequence length="93" mass="10735">MVKVELIYLPEKNDPFHLDIELPEGATIRDALQQSGIHRVHPETNNYPVGIFAQKLPLDTPLKTGDRIEIYRPLALDPKEKRRLKVKKKLTPK</sequence>
<accession>A0A0W0VTL2</accession>
<dbReference type="Proteomes" id="UP000054997">
    <property type="component" value="Unassembled WGS sequence"/>
</dbReference>
<dbReference type="Pfam" id="PF03658">
    <property type="entry name" value="Ub-RnfH"/>
    <property type="match status" value="1"/>
</dbReference>
<dbReference type="PATRIC" id="fig|45068.5.peg.212"/>
<dbReference type="InterPro" id="IPR016155">
    <property type="entry name" value="Mopterin_synth/thiamin_S_b"/>
</dbReference>
<dbReference type="Gene3D" id="3.10.20.280">
    <property type="entry name" value="RnfH-like"/>
    <property type="match status" value="1"/>
</dbReference>
<dbReference type="PANTHER" id="PTHR37483">
    <property type="entry name" value="UPF0125 PROTEIN RATB"/>
    <property type="match status" value="1"/>
</dbReference>
<comment type="caution">
    <text evidence="3">The sequence shown here is derived from an EMBL/GenBank/DDBJ whole genome shotgun (WGS) entry which is preliminary data.</text>
</comment>
<dbReference type="InterPro" id="IPR005346">
    <property type="entry name" value="RnfH"/>
</dbReference>
<dbReference type="InterPro" id="IPR037021">
    <property type="entry name" value="RnfH_sf"/>
</dbReference>
<dbReference type="SUPFAM" id="SSF54285">
    <property type="entry name" value="MoaD/ThiS"/>
    <property type="match status" value="1"/>
</dbReference>
<dbReference type="AlphaFoldDB" id="A0A0W0VTL2"/>
<evidence type="ECO:0000256" key="1">
    <source>
        <dbReference type="ARBA" id="ARBA00010645"/>
    </source>
</evidence>
<name>A0A0W0VTL2_9GAMM</name>
<reference evidence="3 4" key="1">
    <citation type="submission" date="2015-11" db="EMBL/GenBank/DDBJ databases">
        <title>Genomic analysis of 38 Legionella species identifies large and diverse effector repertoires.</title>
        <authorList>
            <person name="Burstein D."/>
            <person name="Amaro F."/>
            <person name="Zusman T."/>
            <person name="Lifshitz Z."/>
            <person name="Cohen O."/>
            <person name="Gilbert J.A."/>
            <person name="Pupko T."/>
            <person name="Shuman H.A."/>
            <person name="Segal G."/>
        </authorList>
    </citation>
    <scope>NUCLEOTIDE SEQUENCE [LARGE SCALE GENOMIC DNA]</scope>
    <source>
        <strain evidence="3 4">ATCC 49505</strain>
    </source>
</reference>
<organism evidence="3 4">
    <name type="scientific">Legionella londiniensis</name>
    <dbReference type="NCBI Taxonomy" id="45068"/>
    <lineage>
        <taxon>Bacteria</taxon>
        <taxon>Pseudomonadati</taxon>
        <taxon>Pseudomonadota</taxon>
        <taxon>Gammaproteobacteria</taxon>
        <taxon>Legionellales</taxon>
        <taxon>Legionellaceae</taxon>
        <taxon>Legionella</taxon>
    </lineage>
</organism>
<keyword evidence="4" id="KW-1185">Reference proteome</keyword>
<gene>
    <name evidence="3" type="primary">pasI</name>
    <name evidence="3" type="ORF">Llon_0202</name>
</gene>
<dbReference type="PANTHER" id="PTHR37483:SF1">
    <property type="entry name" value="UPF0125 PROTEIN RATB"/>
    <property type="match status" value="1"/>
</dbReference>
<dbReference type="OrthoDB" id="9796575at2"/>
<comment type="similarity">
    <text evidence="1 2">Belongs to the UPF0125 (RnfH) family.</text>
</comment>
<dbReference type="HAMAP" id="MF_00460">
    <property type="entry name" value="UPF0125_RnfH"/>
    <property type="match status" value="1"/>
</dbReference>
<evidence type="ECO:0000313" key="3">
    <source>
        <dbReference type="EMBL" id="KTD23317.1"/>
    </source>
</evidence>
<evidence type="ECO:0000313" key="4">
    <source>
        <dbReference type="Proteomes" id="UP000054997"/>
    </source>
</evidence>
<proteinExistence type="inferred from homology"/>
<evidence type="ECO:0000256" key="2">
    <source>
        <dbReference type="HAMAP-Rule" id="MF_00460"/>
    </source>
</evidence>
<dbReference type="EMBL" id="LNYK01000001">
    <property type="protein sequence ID" value="KTD23317.1"/>
    <property type="molecule type" value="Genomic_DNA"/>
</dbReference>